<evidence type="ECO:0000313" key="3">
    <source>
        <dbReference type="EMBL" id="TPP62804.1"/>
    </source>
</evidence>
<dbReference type="GO" id="GO:0031106">
    <property type="term" value="P:septin ring organization"/>
    <property type="evidence" value="ECO:0007669"/>
    <property type="project" value="TreeGrafter"/>
</dbReference>
<feature type="region of interest" description="Disordered" evidence="1">
    <location>
        <begin position="569"/>
        <end position="592"/>
    </location>
</feature>
<dbReference type="SMART" id="SM00233">
    <property type="entry name" value="PH"/>
    <property type="match status" value="1"/>
</dbReference>
<gene>
    <name evidence="3" type="ORF">FGIG_00737</name>
</gene>
<evidence type="ECO:0000313" key="4">
    <source>
        <dbReference type="Proteomes" id="UP000316759"/>
    </source>
</evidence>
<dbReference type="OrthoDB" id="5915976at2759"/>
<dbReference type="STRING" id="46835.A0A504YN90"/>
<dbReference type="Gene3D" id="2.30.29.30">
    <property type="entry name" value="Pleckstrin-homology domain (PH domain)/Phosphotyrosine-binding domain (PTB)"/>
    <property type="match status" value="1"/>
</dbReference>
<feature type="compositionally biased region" description="Polar residues" evidence="1">
    <location>
        <begin position="244"/>
        <end position="258"/>
    </location>
</feature>
<feature type="compositionally biased region" description="Polar residues" evidence="1">
    <location>
        <begin position="218"/>
        <end position="233"/>
    </location>
</feature>
<dbReference type="SUPFAM" id="SSF50729">
    <property type="entry name" value="PH domain-like"/>
    <property type="match status" value="1"/>
</dbReference>
<feature type="region of interest" description="Disordered" evidence="1">
    <location>
        <begin position="461"/>
        <end position="530"/>
    </location>
</feature>
<sequence>MDLYVFSGNVIDCCRVPGSANPHKCTIKDKLAELAEEVNSWEDDVRHSSRCGQLMNASRHSPLKKTCRDSLAVLDLVPVSAHKARWERLMSKNNRKPISPFAREIKTAPIIVPSKPEVKTSTRIETSRADIAASGVSQAERERLERIAELAALRQSRRGIVMSSPVASQIEQSVPTDASWKPKRIESELSGFNLPPPPSPNKPSPEKEGLPDRAAFSRNISTHTSANVGTSESVGAPERKDTASNESPSLTPNASWSTPEPPPANQRSFASDNFTNISSLVDETAAESCVQPHFYYSRPKFGAKRSHVDNTDESTAVQKPSVILAHQRSVTFAAPHGTAPGDTASEATTLECDAESILRRNSALSCPMTMDSGESDAQCSPNECVPDAEASDSELSELLDNALEEAAAEAVSCGKENTFQFKGVNSDTETTDDDTCAAYSDPEASSNLIAVERDLQTAGLTRKSSFRTDSGQRLTRGSSLRRRTSQRRQRRRQSGSIANALLDGDCPTPTTHCSGSQKREDSVLGTSNQVSEVKRRLDRLDELDGLLQQERNMILQASAAVQQCISRRTSSLSASVHPTPKRSRHGDSHRGNPQLTYGLGSTAHVEANRMLLIACQRHQVLMEEQALLRRGSPVLVPPSRGDPIRARFRMSSIRFGLKFSHKPGDPTSGGGGYVVFYNDQLVHKKSTIRLSELRPCPTQYHLLAIIKCRGEGRLYHSEMVTVVPVSDLPVGTTHAAHHVDLPTNIDIVPLRPDFVFTLEVYCMRFGTDGPGTLQLSQSPRPALSTTAHVESRGLIGATPKASRLNLNPSSTRKKARLHATGGLEQGISLTACLPTSHLLPSFSPVPAELRDLGRAKSAAFTLMSSVEIRYHDDLLLGRLRPTGEDARRNVRSDSHTVDCERLPLRLSRLPQSSPLDGLAGLINASVRLEARILTRGFLTVFEEVGGFGVWQRYWCQLRADHLQFWRYPEDEQRSLHADPSQSPAANTGPLGRIDLRHVAAPRAVPAPRRICARANTIFMRSLRAIDPDVLSASVNAIGSRQSDQQESLIFRASPDYTWLEQKHLLCADTPQERDRWIMWLNLCLESLKDWMPEHFSCLARFDARLQFSQPVSSKLSVLLVHGDSNE</sequence>
<dbReference type="GO" id="GO:0000281">
    <property type="term" value="P:mitotic cytokinesis"/>
    <property type="evidence" value="ECO:0007669"/>
    <property type="project" value="TreeGrafter"/>
</dbReference>
<dbReference type="AlphaFoldDB" id="A0A504YN90"/>
<dbReference type="GO" id="GO:0005826">
    <property type="term" value="C:actomyosin contractile ring"/>
    <property type="evidence" value="ECO:0007669"/>
    <property type="project" value="TreeGrafter"/>
</dbReference>
<dbReference type="PANTHER" id="PTHR21538:SF24">
    <property type="entry name" value="PH DOMAIN-CONTAINING PROTEIN"/>
    <property type="match status" value="1"/>
</dbReference>
<dbReference type="EMBL" id="SUNJ01006427">
    <property type="protein sequence ID" value="TPP62804.1"/>
    <property type="molecule type" value="Genomic_DNA"/>
</dbReference>
<accession>A0A504YN90</accession>
<dbReference type="PANTHER" id="PTHR21538">
    <property type="entry name" value="ANILLIN/RHOTEKIN RTKN"/>
    <property type="match status" value="1"/>
</dbReference>
<name>A0A504YN90_FASGI</name>
<feature type="region of interest" description="Disordered" evidence="1">
    <location>
        <begin position="188"/>
        <end position="270"/>
    </location>
</feature>
<keyword evidence="4" id="KW-1185">Reference proteome</keyword>
<dbReference type="InterPro" id="IPR011993">
    <property type="entry name" value="PH-like_dom_sf"/>
</dbReference>
<dbReference type="InterPro" id="IPR051364">
    <property type="entry name" value="Cytokinesis/Rho-signaling"/>
</dbReference>
<feature type="compositionally biased region" description="Basic residues" evidence="1">
    <location>
        <begin position="479"/>
        <end position="493"/>
    </location>
</feature>
<dbReference type="Proteomes" id="UP000316759">
    <property type="component" value="Unassembled WGS sequence"/>
</dbReference>
<evidence type="ECO:0000259" key="2">
    <source>
        <dbReference type="PROSITE" id="PS50003"/>
    </source>
</evidence>
<comment type="caution">
    <text evidence="3">The sequence shown here is derived from an EMBL/GenBank/DDBJ whole genome shotgun (WGS) entry which is preliminary data.</text>
</comment>
<dbReference type="CDD" id="cd01263">
    <property type="entry name" value="PH_anillin"/>
    <property type="match status" value="1"/>
</dbReference>
<dbReference type="PROSITE" id="PS50003">
    <property type="entry name" value="PH_DOMAIN"/>
    <property type="match status" value="1"/>
</dbReference>
<dbReference type="InterPro" id="IPR001849">
    <property type="entry name" value="PH_domain"/>
</dbReference>
<feature type="domain" description="PH" evidence="2">
    <location>
        <begin position="931"/>
        <end position="1085"/>
    </location>
</feature>
<evidence type="ECO:0000256" key="1">
    <source>
        <dbReference type="SAM" id="MobiDB-lite"/>
    </source>
</evidence>
<reference evidence="3 4" key="1">
    <citation type="submission" date="2019-04" db="EMBL/GenBank/DDBJ databases">
        <title>Annotation for the trematode Fasciola gigantica.</title>
        <authorList>
            <person name="Choi Y.-J."/>
        </authorList>
    </citation>
    <scope>NUCLEOTIDE SEQUENCE [LARGE SCALE GENOMIC DNA]</scope>
    <source>
        <strain evidence="3">Uganda_cow_1</strain>
    </source>
</reference>
<protein>
    <recommendedName>
        <fullName evidence="2">PH domain-containing protein</fullName>
    </recommendedName>
</protein>
<dbReference type="GO" id="GO:0000915">
    <property type="term" value="P:actomyosin contractile ring assembly"/>
    <property type="evidence" value="ECO:0007669"/>
    <property type="project" value="TreeGrafter"/>
</dbReference>
<proteinExistence type="predicted"/>
<feature type="compositionally biased region" description="Pro residues" evidence="1">
    <location>
        <begin position="194"/>
        <end position="203"/>
    </location>
</feature>
<dbReference type="InterPro" id="IPR037840">
    <property type="entry name" value="PH_Anillin"/>
</dbReference>
<organism evidence="3 4">
    <name type="scientific">Fasciola gigantica</name>
    <name type="common">Giant liver fluke</name>
    <dbReference type="NCBI Taxonomy" id="46835"/>
    <lineage>
        <taxon>Eukaryota</taxon>
        <taxon>Metazoa</taxon>
        <taxon>Spiralia</taxon>
        <taxon>Lophotrochozoa</taxon>
        <taxon>Platyhelminthes</taxon>
        <taxon>Trematoda</taxon>
        <taxon>Digenea</taxon>
        <taxon>Plagiorchiida</taxon>
        <taxon>Echinostomata</taxon>
        <taxon>Echinostomatoidea</taxon>
        <taxon>Fasciolidae</taxon>
        <taxon>Fasciola</taxon>
    </lineage>
</organism>